<evidence type="ECO:0000313" key="1">
    <source>
        <dbReference type="EMBL" id="GBM14682.1"/>
    </source>
</evidence>
<accession>A0A4Y2DD07</accession>
<evidence type="ECO:0000313" key="2">
    <source>
        <dbReference type="Proteomes" id="UP000499080"/>
    </source>
</evidence>
<dbReference type="AlphaFoldDB" id="A0A4Y2DD07"/>
<protein>
    <submittedName>
        <fullName evidence="1">Uncharacterized protein</fullName>
    </submittedName>
</protein>
<keyword evidence="2" id="KW-1185">Reference proteome</keyword>
<name>A0A4Y2DD07_ARAVE</name>
<dbReference type="EMBL" id="BGPR01000346">
    <property type="protein sequence ID" value="GBM14682.1"/>
    <property type="molecule type" value="Genomic_DNA"/>
</dbReference>
<comment type="caution">
    <text evidence="1">The sequence shown here is derived from an EMBL/GenBank/DDBJ whole genome shotgun (WGS) entry which is preliminary data.</text>
</comment>
<dbReference type="Proteomes" id="UP000499080">
    <property type="component" value="Unassembled WGS sequence"/>
</dbReference>
<reference evidence="1 2" key="1">
    <citation type="journal article" date="2019" name="Sci. Rep.">
        <title>Orb-weaving spider Araneus ventricosus genome elucidates the spidroin gene catalogue.</title>
        <authorList>
            <person name="Kono N."/>
            <person name="Nakamura H."/>
            <person name="Ohtoshi R."/>
            <person name="Moran D.A.P."/>
            <person name="Shinohara A."/>
            <person name="Yoshida Y."/>
            <person name="Fujiwara M."/>
            <person name="Mori M."/>
            <person name="Tomita M."/>
            <person name="Arakawa K."/>
        </authorList>
    </citation>
    <scope>NUCLEOTIDE SEQUENCE [LARGE SCALE GENOMIC DNA]</scope>
</reference>
<sequence>MIGVELHPPLIERASFGRSRSVHGDGCWDSGLSTRAIATTVTKCPRVPRQDGGNCLGYHTFLLYDRNFNAVVISLLLLCLIQQSKIIPPEMLLRILIPPVYPDRHHEQASSPQIINPLPSDRIHQKKTLSLATLC</sequence>
<gene>
    <name evidence="1" type="ORF">AVEN_97190_1</name>
</gene>
<organism evidence="1 2">
    <name type="scientific">Araneus ventricosus</name>
    <name type="common">Orbweaver spider</name>
    <name type="synonym">Epeira ventricosa</name>
    <dbReference type="NCBI Taxonomy" id="182803"/>
    <lineage>
        <taxon>Eukaryota</taxon>
        <taxon>Metazoa</taxon>
        <taxon>Ecdysozoa</taxon>
        <taxon>Arthropoda</taxon>
        <taxon>Chelicerata</taxon>
        <taxon>Arachnida</taxon>
        <taxon>Araneae</taxon>
        <taxon>Araneomorphae</taxon>
        <taxon>Entelegynae</taxon>
        <taxon>Araneoidea</taxon>
        <taxon>Araneidae</taxon>
        <taxon>Araneus</taxon>
    </lineage>
</organism>
<proteinExistence type="predicted"/>